<dbReference type="EMBL" id="KN846993">
    <property type="protein sequence ID" value="KIW90223.1"/>
    <property type="molecule type" value="Genomic_DNA"/>
</dbReference>
<evidence type="ECO:0000313" key="1">
    <source>
        <dbReference type="EMBL" id="KIW90223.1"/>
    </source>
</evidence>
<gene>
    <name evidence="1" type="ORF">Z519_08867</name>
</gene>
<protein>
    <submittedName>
        <fullName evidence="1">Uncharacterized protein</fullName>
    </submittedName>
</protein>
<dbReference type="GeneID" id="27701795"/>
<proteinExistence type="predicted"/>
<reference evidence="1" key="1">
    <citation type="submission" date="2015-01" db="EMBL/GenBank/DDBJ databases">
        <title>The Genome Sequence of Cladophialophora bantiana CBS 173.52.</title>
        <authorList>
            <consortium name="The Broad Institute Genomics Platform"/>
            <person name="Cuomo C."/>
            <person name="de Hoog S."/>
            <person name="Gorbushina A."/>
            <person name="Stielow B."/>
            <person name="Teixiera M."/>
            <person name="Abouelleil A."/>
            <person name="Chapman S.B."/>
            <person name="Priest M."/>
            <person name="Young S.K."/>
            <person name="Wortman J."/>
            <person name="Nusbaum C."/>
            <person name="Birren B."/>
        </authorList>
    </citation>
    <scope>NUCLEOTIDE SEQUENCE [LARGE SCALE GENOMIC DNA]</scope>
    <source>
        <strain evidence="1">CBS 173.52</strain>
    </source>
</reference>
<dbReference type="HOGENOM" id="CLU_1594339_0_0_1"/>
<accession>A0A0D2HAC8</accession>
<dbReference type="AlphaFoldDB" id="A0A0D2HAC8"/>
<dbReference type="RefSeq" id="XP_016616892.1">
    <property type="nucleotide sequence ID" value="XM_016766594.1"/>
</dbReference>
<organism evidence="1 2">
    <name type="scientific">Cladophialophora bantiana (strain ATCC 10958 / CBS 173.52 / CDC B-1940 / NIH 8579)</name>
    <name type="common">Xylohypha bantiana</name>
    <dbReference type="NCBI Taxonomy" id="1442370"/>
    <lineage>
        <taxon>Eukaryota</taxon>
        <taxon>Fungi</taxon>
        <taxon>Dikarya</taxon>
        <taxon>Ascomycota</taxon>
        <taxon>Pezizomycotina</taxon>
        <taxon>Eurotiomycetes</taxon>
        <taxon>Chaetothyriomycetidae</taxon>
        <taxon>Chaetothyriales</taxon>
        <taxon>Herpotrichiellaceae</taxon>
        <taxon>Cladophialophora</taxon>
    </lineage>
</organism>
<dbReference type="VEuPathDB" id="FungiDB:Z519_08867"/>
<keyword evidence="2" id="KW-1185">Reference proteome</keyword>
<dbReference type="Proteomes" id="UP000053789">
    <property type="component" value="Unassembled WGS sequence"/>
</dbReference>
<sequence>MKNGVKGRASSELSIKPSPITSPWLAEKLEQAQQASLESIRNSTYSNMKAIAERRKSFSYGYEQNSICSMPFQIRQLQESVDRPPKGIETADLAEFNAIQPQWDIIDGRSITKERRPTARALGASAERVSPAVLPRIGVVVTTYINVLQEPLIMDFDADSRGKRGNV</sequence>
<evidence type="ECO:0000313" key="2">
    <source>
        <dbReference type="Proteomes" id="UP000053789"/>
    </source>
</evidence>
<name>A0A0D2HAC8_CLAB1</name>